<feature type="transmembrane region" description="Helical" evidence="2">
    <location>
        <begin position="1623"/>
        <end position="1647"/>
    </location>
</feature>
<protein>
    <submittedName>
        <fullName evidence="3">Uncharacterized protein</fullName>
    </submittedName>
</protein>
<feature type="region of interest" description="Disordered" evidence="1">
    <location>
        <begin position="2158"/>
        <end position="2284"/>
    </location>
</feature>
<reference evidence="3" key="1">
    <citation type="submission" date="2021-05" db="EMBL/GenBank/DDBJ databases">
        <title>The genome of the haptophyte Pavlova lutheri (Diacronema luteri, Pavlovales) - a model for lipid biosynthesis in eukaryotic algae.</title>
        <authorList>
            <person name="Hulatt C.J."/>
            <person name="Posewitz M.C."/>
        </authorList>
    </citation>
    <scope>NUCLEOTIDE SEQUENCE</scope>
    <source>
        <strain evidence="3">NIVA-4/92</strain>
    </source>
</reference>
<feature type="transmembrane region" description="Helical" evidence="2">
    <location>
        <begin position="324"/>
        <end position="346"/>
    </location>
</feature>
<evidence type="ECO:0000313" key="3">
    <source>
        <dbReference type="EMBL" id="KAG8467542.1"/>
    </source>
</evidence>
<feature type="transmembrane region" description="Helical" evidence="2">
    <location>
        <begin position="615"/>
        <end position="635"/>
    </location>
</feature>
<evidence type="ECO:0000256" key="2">
    <source>
        <dbReference type="SAM" id="Phobius"/>
    </source>
</evidence>
<feature type="region of interest" description="Disordered" evidence="1">
    <location>
        <begin position="2015"/>
        <end position="2062"/>
    </location>
</feature>
<sequence>MASQYSGEEAWFDETGTPEETEAYRALLRALDEAAVRETEVEALLLRGTATYISARGRLYAGWLLHGTSTASAVRRAVIRLIEDDFVRACTLLAMLLSCVTACALSARDAPWASIVSAGEAALLALLSGELVASAFARGVGPHSSAFFTGDTAARDWLEVGVLVPEWFARATPALLGARELSACLLVARALRPARAVGRSDSARRAARGAARGLRALAPIALPAAALLLALAASALDMPGGVPRTPPDRPASTLCGIDGSGGAALSSGSGILAEPCAGTRAVAPLAHAPHSKFDAPLWLGVMCALASDGCERAAARLPAAIAPLWSALTPLLGALLLVFPLMVGVYEACEYAGTDEPALSAAQWAALCARLRARSTPCASGSLVRKQVLRVSLRAGAEAGSGARGGAPWSEARFDDAWHLLRATLARVQIDGVAEWRAREGSGRAASPRGAADARGEMADTPELLAVHVDVLASLLHVDQFAPFISCRAALSHRRQCAVPDCCGLLLPVAAFPLPLFRCRFSVAAFPLPLFRCRFSVAASAAPGAADGVDGTPNPRGVASAGGALYALIISRAPALVGAACVACACSALGSWISAPAFASRALISSGEAESMKSMVAAAVALVVGGVSYCALVHADTSPDAGRALARATTWRASRAACALATVSGLAAGVACAPLAGTDAPLPAWARDVSVVCVWWYTAELALRTLAARADQRSARAARQLHDGKFQFAFGARTSGDGRSASTETAQMRADGLVVALGLADTILSMALARAPAAVRGAPNARALAGASAIAQLARALRLARPWPGSARALSASSAAAHAALAPAALLAAALACVALALPPAAQWQAAASAMADAAGDAAGETLPLTERPPLLLRAGWSWFGAAAIAGGRVVRHAEQLAKTIGVAAALPTVSVTAAAGGLLGSCAFAAAVGGAARDGQGRAGSKQGLVSDEKAYDQDEAHEEAFDGVGESAQLRFTHARASLLGSADVRRAQLLGCAQRARRIVEFVRRWAQSGVAHPAFDMVAILCTLLAAATLASGFVAGGKFETGLHARQRDLLALDAGGRVGAATVDGSGATVPDTSRNGHDSATLNVAEGCARVCALFFVAELLLRAVASGARTRRDGHGAWLRAVDALVSALFVAASVGTRAAAASGIVLAPPVAATLRAAPALIPLRLCALVSGMRATVSGVAAHAPDALHAVAAIALAHVLAAAACARAFAGRGHVCMRLSDGAIATMASALALDRAACAGAGLLWSGAPNLHWDGIGVAALQLLRAVTLDDEDETDDAALLATRAVASALLGYLPAATIVGLLVGAIEKRRQLGLPHLAVSGAQAEWVAARRALLLRSYPAAASAPPASHAHCSALASARSFGRACAVINATAIVSLAVPIVAPLAQAAASPALGATALAAALAATDVVFTLALGAELAARAAADGAGCARVRAMQAACAQSSAATRPRRLWEWSERAERLLIFPICCAQACAAAGTAGGLLAPAEGADAALRVLALASRAVRAVRFSPGAARLLAVLSTALPALLNALACSAAVLAVAVLLTQQLLLARGLADGPAAPAALVLCLQLAGRDEWIDALAHMSVDRRAAGEKPARCAGAARGACADDGGAAAPTAFVVGVVVVCGLLLPRVLLAFALAAVSEVGAAVGRDAHAAGVSAAGAPLGASQARIVVVLSQSVAQAPGDKTRALERADASAFADTSADDRDGSAVAVSSESALQLVAQLPRALAPREPIDTAARLSVWLGAHAAPADAAAALAVRRASPGAVPKSVLERVVLQSAAAEGQWWQLIGWERRRAAEAEARAALAEHAARVERADRVAARNAEGRHCYGRGARAGSAALAATAEGAAVLAATAHAASAGLGISLNAARLFASRPTAAGPFAPAAAETGDTSAAFLSDRRHAIGREKELLDARSHPPSQLATTGARVCAASPHALSFASPDALSSARKESEARGAPQIADACGDGLVCEGREPRSSSQHALVGGLVRAPALPPPLHALTPHVASPHVASPHVASPHVASPHVASPHVASPHVASPHVASPHVASPHVASPHVASSDPLAGAHVVAHAPTATTPPRMSVLSGLPAHRPPPARPATAPRAAQAAASAMRARADGAACTGVAAVLSAQRALVPPPPGANSPAELPRLRRTASFSGTTTGATGGARSRSPAARVGKPAARDGRASSVGASVAASDAAQLSRADRPRCGPRERGVRRSVTPPRTRKQAMTAAADRRAAVRSPPAPSGGGRPRGTSLVQADTEPPRRRASPGARAAGARRWR</sequence>
<keyword evidence="2" id="KW-0472">Membrane</keyword>
<accession>A0A8J6CAE5</accession>
<feature type="transmembrane region" description="Helical" evidence="2">
    <location>
        <begin position="1401"/>
        <end position="1422"/>
    </location>
</feature>
<keyword evidence="2" id="KW-0812">Transmembrane</keyword>
<feature type="transmembrane region" description="Helical" evidence="2">
    <location>
        <begin position="575"/>
        <end position="595"/>
    </location>
</feature>
<keyword evidence="4" id="KW-1185">Reference proteome</keyword>
<comment type="caution">
    <text evidence="3">The sequence shown here is derived from an EMBL/GenBank/DDBJ whole genome shotgun (WGS) entry which is preliminary data.</text>
</comment>
<feature type="compositionally biased region" description="Low complexity" evidence="1">
    <location>
        <begin position="2158"/>
        <end position="2173"/>
    </location>
</feature>
<feature type="transmembrane region" description="Helical" evidence="2">
    <location>
        <begin position="1522"/>
        <end position="1550"/>
    </location>
</feature>
<feature type="transmembrane region" description="Helical" evidence="2">
    <location>
        <begin position="214"/>
        <end position="236"/>
    </location>
</feature>
<evidence type="ECO:0000313" key="4">
    <source>
        <dbReference type="Proteomes" id="UP000751190"/>
    </source>
</evidence>
<feature type="region of interest" description="Disordered" evidence="1">
    <location>
        <begin position="2078"/>
        <end position="2106"/>
    </location>
</feature>
<name>A0A8J6CAE5_DIALT</name>
<feature type="transmembrane region" description="Helical" evidence="2">
    <location>
        <begin position="1293"/>
        <end position="1315"/>
    </location>
</feature>
<evidence type="ECO:0000256" key="1">
    <source>
        <dbReference type="SAM" id="MobiDB-lite"/>
    </source>
</evidence>
<gene>
    <name evidence="3" type="ORF">KFE25_000858</name>
</gene>
<dbReference type="Proteomes" id="UP000751190">
    <property type="component" value="Unassembled WGS sequence"/>
</dbReference>
<feature type="compositionally biased region" description="Basic and acidic residues" evidence="1">
    <location>
        <begin position="2205"/>
        <end position="2218"/>
    </location>
</feature>
<organism evidence="3 4">
    <name type="scientific">Diacronema lutheri</name>
    <name type="common">Unicellular marine alga</name>
    <name type="synonym">Monochrysis lutheri</name>
    <dbReference type="NCBI Taxonomy" id="2081491"/>
    <lineage>
        <taxon>Eukaryota</taxon>
        <taxon>Haptista</taxon>
        <taxon>Haptophyta</taxon>
        <taxon>Pavlovophyceae</taxon>
        <taxon>Pavlovales</taxon>
        <taxon>Pavlovaceae</taxon>
        <taxon>Diacronema</taxon>
    </lineage>
</organism>
<dbReference type="OrthoDB" id="61560at2759"/>
<feature type="transmembrane region" description="Helical" evidence="2">
    <location>
        <begin position="656"/>
        <end position="677"/>
    </location>
</feature>
<proteinExistence type="predicted"/>
<feature type="compositionally biased region" description="Low complexity" evidence="1">
    <location>
        <begin position="2188"/>
        <end position="2201"/>
    </location>
</feature>
<keyword evidence="2" id="KW-1133">Transmembrane helix</keyword>
<dbReference type="EMBL" id="JAGTXO010000006">
    <property type="protein sequence ID" value="KAG8467542.1"/>
    <property type="molecule type" value="Genomic_DNA"/>
</dbReference>
<feature type="transmembrane region" description="Helical" evidence="2">
    <location>
        <begin position="1375"/>
        <end position="1395"/>
    </location>
</feature>